<dbReference type="AlphaFoldDB" id="Q2QRZ7"/>
<reference evidence="2" key="2">
    <citation type="submission" date="2005-04" db="EMBL/GenBank/DDBJ databases">
        <authorList>
            <person name="Buell C.R."/>
            <person name="Wing R.A."/>
            <person name="McCombie W.A."/>
            <person name="Ouyang S."/>
        </authorList>
    </citation>
    <scope>NUCLEOTIDE SEQUENCE</scope>
</reference>
<protein>
    <submittedName>
        <fullName evidence="2">Retrotransposon protein, putative, unclassified</fullName>
    </submittedName>
</protein>
<evidence type="ECO:0000256" key="1">
    <source>
        <dbReference type="SAM" id="MobiDB-lite"/>
    </source>
</evidence>
<sequence>MTVVTAGKVGNTVNNQICDMFGQKFAAKTYGILEFVRDKSRIRIKSTGTLAYPKASFGPALELSRFQKLGFTDVDEGNLVTIDPEKFTPDQKKDFDAMMQQARDQFLYSLMQTRKGTLDGKGKQAPDGSAQPSDKGATDGSLANLGDNSQGVHGVQGDGSQGIQGDGSRGVQGGGFNQDGNVAQVQFNNFQDQIDYAVHHALINQSGILTNTLANKVKSMIDGSMAEYQATGLVYLQGGVFPNYRPLVTDNLPVVQSVPLNAPSAQPMAPASAPAPTTPPSAPGQLINPRLLVREQPQHAGQNFHSYFYSGIHEMKLSDLMSIKQKHDEPMHEYVQRFREMRNKCYSLSLTDAQFADLAFQGMIPPIREKFSSEDFESLSHLTQKVALHEQRNAEARKNSRKVNHVCPYIYGSDDEDDDFEIATDEWVRSKKVVKWQWVKNSGKKERYDFDITKADKIFDLLLREKQIQLSAGHTIPSAEELGKKSYCKWHNSWSHTTNHCKVLSRPDKFIPK</sequence>
<feature type="region of interest" description="Disordered" evidence="1">
    <location>
        <begin position="117"/>
        <end position="177"/>
    </location>
</feature>
<reference evidence="2" key="1">
    <citation type="journal article" date="2005" name="BMC Biol.">
        <title>The sequence of rice chromosomes 11 and 12, rich in disease resistance genes and recent gene duplications.</title>
        <authorList>
            <consortium name="The rice chromosomes 11 and 12 sequencing consortia"/>
        </authorList>
    </citation>
    <scope>NUCLEOTIDE SEQUENCE [LARGE SCALE GENOMIC DNA]</scope>
</reference>
<accession>Q2QRZ7</accession>
<feature type="compositionally biased region" description="Gly residues" evidence="1">
    <location>
        <begin position="154"/>
        <end position="177"/>
    </location>
</feature>
<reference evidence="2" key="3">
    <citation type="submission" date="2006-01" db="EMBL/GenBank/DDBJ databases">
        <authorList>
            <person name="Buell R."/>
        </authorList>
    </citation>
    <scope>NUCLEOTIDE SEQUENCE</scope>
</reference>
<gene>
    <name evidence="2" type="ordered locus">LOC_Os12g25850</name>
</gene>
<organism evidence="2">
    <name type="scientific">Oryza sativa subsp. japonica</name>
    <name type="common">Rice</name>
    <dbReference type="NCBI Taxonomy" id="39947"/>
    <lineage>
        <taxon>Eukaryota</taxon>
        <taxon>Viridiplantae</taxon>
        <taxon>Streptophyta</taxon>
        <taxon>Embryophyta</taxon>
        <taxon>Tracheophyta</taxon>
        <taxon>Spermatophyta</taxon>
        <taxon>Magnoliopsida</taxon>
        <taxon>Liliopsida</taxon>
        <taxon>Poales</taxon>
        <taxon>Poaceae</taxon>
        <taxon>BOP clade</taxon>
        <taxon>Oryzoideae</taxon>
        <taxon>Oryzeae</taxon>
        <taxon>Oryzinae</taxon>
        <taxon>Oryza</taxon>
        <taxon>Oryza sativa</taxon>
    </lineage>
</organism>
<proteinExistence type="predicted"/>
<name>Q2QRZ7_ORYSJ</name>
<dbReference type="EMBL" id="DP000011">
    <property type="protein sequence ID" value="ABA97754.1"/>
    <property type="molecule type" value="Genomic_DNA"/>
</dbReference>
<evidence type="ECO:0000313" key="2">
    <source>
        <dbReference type="EMBL" id="ABA97754.1"/>
    </source>
</evidence>